<evidence type="ECO:0000313" key="1">
    <source>
        <dbReference type="EMBL" id="KAG0421668.1"/>
    </source>
</evidence>
<feature type="non-terminal residue" evidence="1">
    <location>
        <position position="243"/>
    </location>
</feature>
<reference evidence="1 2" key="1">
    <citation type="journal article" date="2020" name="Cell">
        <title>Large-Scale Comparative Analyses of Tick Genomes Elucidate Their Genetic Diversity and Vector Capacities.</title>
        <authorList>
            <consortium name="Tick Genome and Microbiome Consortium (TIGMIC)"/>
            <person name="Jia N."/>
            <person name="Wang J."/>
            <person name="Shi W."/>
            <person name="Du L."/>
            <person name="Sun Y."/>
            <person name="Zhan W."/>
            <person name="Jiang J.F."/>
            <person name="Wang Q."/>
            <person name="Zhang B."/>
            <person name="Ji P."/>
            <person name="Bell-Sakyi L."/>
            <person name="Cui X.M."/>
            <person name="Yuan T.T."/>
            <person name="Jiang B.G."/>
            <person name="Yang W.F."/>
            <person name="Lam T.T."/>
            <person name="Chang Q.C."/>
            <person name="Ding S.J."/>
            <person name="Wang X.J."/>
            <person name="Zhu J.G."/>
            <person name="Ruan X.D."/>
            <person name="Zhao L."/>
            <person name="Wei J.T."/>
            <person name="Ye R.Z."/>
            <person name="Que T.C."/>
            <person name="Du C.H."/>
            <person name="Zhou Y.H."/>
            <person name="Cheng J.X."/>
            <person name="Dai P.F."/>
            <person name="Guo W.B."/>
            <person name="Han X.H."/>
            <person name="Huang E.J."/>
            <person name="Li L.F."/>
            <person name="Wei W."/>
            <person name="Gao Y.C."/>
            <person name="Liu J.Z."/>
            <person name="Shao H.Z."/>
            <person name="Wang X."/>
            <person name="Wang C.C."/>
            <person name="Yang T.C."/>
            <person name="Huo Q.B."/>
            <person name="Li W."/>
            <person name="Chen H.Y."/>
            <person name="Chen S.E."/>
            <person name="Zhou L.G."/>
            <person name="Ni X.B."/>
            <person name="Tian J.H."/>
            <person name="Sheng Y."/>
            <person name="Liu T."/>
            <person name="Pan Y.S."/>
            <person name="Xia L.Y."/>
            <person name="Li J."/>
            <person name="Zhao F."/>
            <person name="Cao W.C."/>
        </authorList>
    </citation>
    <scope>NUCLEOTIDE SEQUENCE [LARGE SCALE GENOMIC DNA]</scope>
    <source>
        <strain evidence="1">Iper-2018</strain>
    </source>
</reference>
<feature type="non-terminal residue" evidence="1">
    <location>
        <position position="1"/>
    </location>
</feature>
<dbReference type="Proteomes" id="UP000805193">
    <property type="component" value="Unassembled WGS sequence"/>
</dbReference>
<keyword evidence="2" id="KW-1185">Reference proteome</keyword>
<accession>A0AC60PL54</accession>
<protein>
    <submittedName>
        <fullName evidence="1">Uncharacterized protein</fullName>
    </submittedName>
</protein>
<gene>
    <name evidence="1" type="ORF">HPB47_002464</name>
</gene>
<proteinExistence type="predicted"/>
<evidence type="ECO:0000313" key="2">
    <source>
        <dbReference type="Proteomes" id="UP000805193"/>
    </source>
</evidence>
<name>A0AC60PL54_IXOPE</name>
<comment type="caution">
    <text evidence="1">The sequence shown here is derived from an EMBL/GenBank/DDBJ whole genome shotgun (WGS) entry which is preliminary data.</text>
</comment>
<dbReference type="EMBL" id="JABSTQ010010337">
    <property type="protein sequence ID" value="KAG0421668.1"/>
    <property type="molecule type" value="Genomic_DNA"/>
</dbReference>
<sequence length="243" mass="25350">TLIRCHRLGGTTAGALVGGVRWPWFFTGPRGATGTSPRTSSRDFVRRAWTCWSPIFPDRRPGGPQCGHLPEPAHCPGGARGSTCGEVPRPAGPKLHPDPQDVGTLVAVQTDGAGVPPFSPPPATVWGRRPHRPLSGPVPAQARGGGRHAFPHHLPGVPALGERPPAGGGVPPEAAHPGGHQQGRQAAPVPRTAGGVHHAGRWGGGHVVLWPRRTAPAPRKTGQLAESRLFRQGVALPVHKAAR</sequence>
<organism evidence="1 2">
    <name type="scientific">Ixodes persulcatus</name>
    <name type="common">Taiga tick</name>
    <dbReference type="NCBI Taxonomy" id="34615"/>
    <lineage>
        <taxon>Eukaryota</taxon>
        <taxon>Metazoa</taxon>
        <taxon>Ecdysozoa</taxon>
        <taxon>Arthropoda</taxon>
        <taxon>Chelicerata</taxon>
        <taxon>Arachnida</taxon>
        <taxon>Acari</taxon>
        <taxon>Parasitiformes</taxon>
        <taxon>Ixodida</taxon>
        <taxon>Ixodoidea</taxon>
        <taxon>Ixodidae</taxon>
        <taxon>Ixodinae</taxon>
        <taxon>Ixodes</taxon>
    </lineage>
</organism>